<feature type="chain" id="PRO_5046085246" evidence="1">
    <location>
        <begin position="30"/>
        <end position="729"/>
    </location>
</feature>
<dbReference type="InterPro" id="IPR051922">
    <property type="entry name" value="Bact_Sporulation_Assoc"/>
</dbReference>
<dbReference type="Proteomes" id="UP001595932">
    <property type="component" value="Unassembled WGS sequence"/>
</dbReference>
<dbReference type="PANTHER" id="PTHR30032:SF8">
    <property type="entry name" value="GERMINATION-SPECIFIC N-ACETYLMURAMOYL-L-ALANINE AMIDASE"/>
    <property type="match status" value="1"/>
</dbReference>
<protein>
    <submittedName>
        <fullName evidence="2">Cell wall-binding repeat-containing protein</fullName>
    </submittedName>
</protein>
<evidence type="ECO:0000313" key="3">
    <source>
        <dbReference type="Proteomes" id="UP001595932"/>
    </source>
</evidence>
<dbReference type="SUPFAM" id="SSF50998">
    <property type="entry name" value="Quinoprotein alcohol dehydrogenase-like"/>
    <property type="match status" value="1"/>
</dbReference>
<proteinExistence type="predicted"/>
<keyword evidence="3" id="KW-1185">Reference proteome</keyword>
<keyword evidence="1" id="KW-0732">Signal</keyword>
<dbReference type="RefSeq" id="WP_377278400.1">
    <property type="nucleotide sequence ID" value="NZ_JBHSGL010000005.1"/>
</dbReference>
<dbReference type="InterPro" id="IPR011047">
    <property type="entry name" value="Quinoprotein_ADH-like_sf"/>
</dbReference>
<organism evidence="2 3">
    <name type="scientific">Planococcus dechangensis</name>
    <dbReference type="NCBI Taxonomy" id="1176255"/>
    <lineage>
        <taxon>Bacteria</taxon>
        <taxon>Bacillati</taxon>
        <taxon>Bacillota</taxon>
        <taxon>Bacilli</taxon>
        <taxon>Bacillales</taxon>
        <taxon>Caryophanaceae</taxon>
        <taxon>Planococcus</taxon>
    </lineage>
</organism>
<feature type="signal peptide" evidence="1">
    <location>
        <begin position="1"/>
        <end position="29"/>
    </location>
</feature>
<dbReference type="Gene3D" id="3.40.50.12090">
    <property type="match status" value="1"/>
</dbReference>
<comment type="caution">
    <text evidence="2">The sequence shown here is derived from an EMBL/GenBank/DDBJ whole genome shotgun (WGS) entry which is preliminary data.</text>
</comment>
<dbReference type="InterPro" id="IPR007253">
    <property type="entry name" value="Cell_wall-bd_2"/>
</dbReference>
<name>A0ABV9MD14_9BACL</name>
<dbReference type="Gene3D" id="2.130.10.10">
    <property type="entry name" value="YVTN repeat-like/Quinoprotein amine dehydrogenase"/>
    <property type="match status" value="1"/>
</dbReference>
<gene>
    <name evidence="2" type="ORF">ACFO5U_08515</name>
</gene>
<dbReference type="PANTHER" id="PTHR30032">
    <property type="entry name" value="N-ACETYLMURAMOYL-L-ALANINE AMIDASE-RELATED"/>
    <property type="match status" value="1"/>
</dbReference>
<evidence type="ECO:0000256" key="1">
    <source>
        <dbReference type="SAM" id="SignalP"/>
    </source>
</evidence>
<accession>A0ABV9MD14</accession>
<dbReference type="Pfam" id="PF04122">
    <property type="entry name" value="CW_binding_2"/>
    <property type="match status" value="3"/>
</dbReference>
<dbReference type="InterPro" id="IPR015943">
    <property type="entry name" value="WD40/YVTN_repeat-like_dom_sf"/>
</dbReference>
<sequence length="729" mass="80722">MNKFSRLMIVTAVLLSAFVLPLDTNGAQAAKNTFMEIVEIPAGGNNFRLEAFHDQIIASEETGSGYLRVKAYNKSGELNWQIPDQHDATHAISENRIIIISRTSGDMKYYSTLTGELIRTIYTGYRRDTRMSISSDYLLVRTNTGYTVWDMNGSVILSAGVRGMKAARIQGDKLVVQDQKSIQAFDLPTRKSIWTKPLTTTYVDGFIWALEDDTIYVEGRNDSTSRASIVTAFNADTGAVKYEKPLNMNVFSWLGLNQLGLHESNEPEDTYTFYDDKGNLKMTFITETPAIKQLKDKYFVDGVFVHDQTDWKFVEDGFYYYKRHAGVYEEYAFSTFKKFDMNGNLQFEKVFDDEYIFAMATTNSGKVFTVSGNAVGRYLYDHNWGRREYVGNTLSVYDSKGNLLETIDTKYFDQLKSDGSNLYGYGDETIYIFKESAAEPTKPTARISGTNRFDTAVAISKAGWKIADTVVLATSGDFPDALSGGPLAYQEDAPILLTRPEKLPHETKTEIERLKPKKAIVLGSQSAVSVEVEKELQRMGIEIERIGGKNRFDTAALIAQRLVSKEAVVAYGFNFPDVLSVSAYASKNGIPILLTRTDKLPAETEAALASTTKTHVIGSTGAVGQTVFNALPNPVRYGGANRYDTGLQVNSKLKMGTDKAFIATGLNFPDALAGSVLAAKNDAPILLVQRDSIPSATAKQLPDYNAYTIFGGTGVISRTLRDQLSTYGN</sequence>
<evidence type="ECO:0000313" key="2">
    <source>
        <dbReference type="EMBL" id="MFC4712899.1"/>
    </source>
</evidence>
<dbReference type="EMBL" id="JBHSGL010000005">
    <property type="protein sequence ID" value="MFC4712899.1"/>
    <property type="molecule type" value="Genomic_DNA"/>
</dbReference>
<reference evidence="3" key="1">
    <citation type="journal article" date="2019" name="Int. J. Syst. Evol. Microbiol.">
        <title>The Global Catalogue of Microorganisms (GCM) 10K type strain sequencing project: providing services to taxonomists for standard genome sequencing and annotation.</title>
        <authorList>
            <consortium name="The Broad Institute Genomics Platform"/>
            <consortium name="The Broad Institute Genome Sequencing Center for Infectious Disease"/>
            <person name="Wu L."/>
            <person name="Ma J."/>
        </authorList>
    </citation>
    <scope>NUCLEOTIDE SEQUENCE [LARGE SCALE GENOMIC DNA]</scope>
    <source>
        <strain evidence="3">CGMCC 1.12151</strain>
    </source>
</reference>